<dbReference type="AlphaFoldDB" id="A0AAV9XJK9"/>
<evidence type="ECO:0000313" key="2">
    <source>
        <dbReference type="Proteomes" id="UP001365542"/>
    </source>
</evidence>
<name>A0AAV9XJK9_9PEZI</name>
<evidence type="ECO:0008006" key="3">
    <source>
        <dbReference type="Google" id="ProtNLM"/>
    </source>
</evidence>
<keyword evidence="2" id="KW-1185">Reference proteome</keyword>
<dbReference type="SUPFAM" id="SSF81383">
    <property type="entry name" value="F-box domain"/>
    <property type="match status" value="1"/>
</dbReference>
<dbReference type="CDD" id="cd09917">
    <property type="entry name" value="F-box_SF"/>
    <property type="match status" value="1"/>
</dbReference>
<proteinExistence type="predicted"/>
<dbReference type="Proteomes" id="UP001365542">
    <property type="component" value="Unassembled WGS sequence"/>
</dbReference>
<evidence type="ECO:0000313" key="1">
    <source>
        <dbReference type="EMBL" id="KAK6541349.1"/>
    </source>
</evidence>
<dbReference type="EMBL" id="JAVHJO010000003">
    <property type="protein sequence ID" value="KAK6541349.1"/>
    <property type="molecule type" value="Genomic_DNA"/>
</dbReference>
<comment type="caution">
    <text evidence="1">The sequence shown here is derived from an EMBL/GenBank/DDBJ whole genome shotgun (WGS) entry which is preliminary data.</text>
</comment>
<protein>
    <recommendedName>
        <fullName evidence="3">F-box domain-containing protein</fullName>
    </recommendedName>
</protein>
<sequence length="268" mass="30009">MMARNTSIPIKASQGNFLLTLPNELVLQILSKTHWSDYYSVCRTSKLLRTLANVPNSLSCARYGCVPPFSSTPPSPDTPLRIHKLFSCATYRNGRPYYTMSKPNRNGYNAGEMITVPIETSPFREDPFSYPRCKKIVISWAHVDVPTEDNGESSRASETNFAFVPHSRALYINNLIVGTGRLGPLTPIEGLGTDFRSDREMIGPMDDDALSYITVKDVFDAFARDHPELKRRKTGEARIVGFDHVFNPGAGIRSGSHFEVRWTWADGT</sequence>
<accession>A0AAV9XJK9</accession>
<organism evidence="1 2">
    <name type="scientific">Orbilia ellipsospora</name>
    <dbReference type="NCBI Taxonomy" id="2528407"/>
    <lineage>
        <taxon>Eukaryota</taxon>
        <taxon>Fungi</taxon>
        <taxon>Dikarya</taxon>
        <taxon>Ascomycota</taxon>
        <taxon>Pezizomycotina</taxon>
        <taxon>Orbiliomycetes</taxon>
        <taxon>Orbiliales</taxon>
        <taxon>Orbiliaceae</taxon>
        <taxon>Orbilia</taxon>
    </lineage>
</organism>
<gene>
    <name evidence="1" type="ORF">TWF694_007163</name>
</gene>
<reference evidence="1 2" key="1">
    <citation type="submission" date="2019-10" db="EMBL/GenBank/DDBJ databases">
        <authorList>
            <person name="Palmer J.M."/>
        </authorList>
    </citation>
    <scope>NUCLEOTIDE SEQUENCE [LARGE SCALE GENOMIC DNA]</scope>
    <source>
        <strain evidence="1 2">TWF694</strain>
    </source>
</reference>
<dbReference type="InterPro" id="IPR036047">
    <property type="entry name" value="F-box-like_dom_sf"/>
</dbReference>